<gene>
    <name evidence="1" type="ORF">ULVI_03465</name>
</gene>
<protein>
    <submittedName>
        <fullName evidence="1">GHMP kinase</fullName>
    </submittedName>
</protein>
<sequence>MNKTFYSNGKLLLTGEYLVLDGATALSIPTRYGQSLKIHTSESDLLHWKSFDIHNAIWFEATFKNNGTTFQLHTCADTYLETAKTLLNILNIARKLNPAFLQTNTGYQISTHLDFPRNWGLGTSSTLINNIAQWAQVDAFTLLQKSFGGSGYDIASAQCNAPILYEVSENASTFREVHLPWEFTDSLFFIYLNEKKDSKEGIAHYRKTTVSEKQIEYISDLSKKLLLCYTLSEFEQLIVAHERVVSEIIGLPTLKESTFPDYPNVVKSLGAWGGDFFLATGTKTTLNYFREKGFETIVPFSEMIKKARLNNSLLQ</sequence>
<keyword evidence="1" id="KW-0808">Transferase</keyword>
<proteinExistence type="predicted"/>
<dbReference type="EMBL" id="LRXL01000026">
    <property type="protein sequence ID" value="OAB79813.1"/>
    <property type="molecule type" value="Genomic_DNA"/>
</dbReference>
<dbReference type="InterPro" id="IPR014721">
    <property type="entry name" value="Ribsml_uS5_D2-typ_fold_subgr"/>
</dbReference>
<comment type="caution">
    <text evidence="1">The sequence shown here is derived from an EMBL/GenBank/DDBJ whole genome shotgun (WGS) entry which is preliminary data.</text>
</comment>
<dbReference type="SUPFAM" id="SSF54211">
    <property type="entry name" value="Ribosomal protein S5 domain 2-like"/>
    <property type="match status" value="1"/>
</dbReference>
<evidence type="ECO:0000313" key="2">
    <source>
        <dbReference type="Proteomes" id="UP000077013"/>
    </source>
</evidence>
<dbReference type="NCBIfam" id="NF040656">
    <property type="entry name" value="GHMP_GYDIA"/>
    <property type="match status" value="1"/>
</dbReference>
<organism evidence="1 2">
    <name type="scientific">Cochleicola gelatinilyticus</name>
    <dbReference type="NCBI Taxonomy" id="1763537"/>
    <lineage>
        <taxon>Bacteria</taxon>
        <taxon>Pseudomonadati</taxon>
        <taxon>Bacteroidota</taxon>
        <taxon>Flavobacteriia</taxon>
        <taxon>Flavobacteriales</taxon>
        <taxon>Flavobacteriaceae</taxon>
        <taxon>Cochleicola</taxon>
    </lineage>
</organism>
<dbReference type="InterPro" id="IPR020568">
    <property type="entry name" value="Ribosomal_Su5_D2-typ_SF"/>
</dbReference>
<name>A0A167IM69_9FLAO</name>
<dbReference type="Gene3D" id="3.30.230.10">
    <property type="match status" value="1"/>
</dbReference>
<reference evidence="1 2" key="1">
    <citation type="submission" date="2016-02" db="EMBL/GenBank/DDBJ databases">
        <title>Ulvibacter sp. LPB0005, isolated from Thais luteostoma.</title>
        <authorList>
            <person name="Shin S.-K."/>
            <person name="Yi H."/>
        </authorList>
    </citation>
    <scope>NUCLEOTIDE SEQUENCE [LARGE SCALE GENOMIC DNA]</scope>
    <source>
        <strain evidence="1 2">LPB0005</strain>
    </source>
</reference>
<keyword evidence="2" id="KW-1185">Reference proteome</keyword>
<accession>A0A167IM69</accession>
<dbReference type="STRING" id="1763537.ULVI_03465"/>
<dbReference type="InterPro" id="IPR047765">
    <property type="entry name" value="GHMP_GYDIA-like"/>
</dbReference>
<dbReference type="OrthoDB" id="5288719at2"/>
<dbReference type="Proteomes" id="UP000077013">
    <property type="component" value="Unassembled WGS sequence"/>
</dbReference>
<evidence type="ECO:0000313" key="1">
    <source>
        <dbReference type="EMBL" id="OAB79813.1"/>
    </source>
</evidence>
<dbReference type="AlphaFoldDB" id="A0A167IM69"/>
<dbReference type="GO" id="GO:0016301">
    <property type="term" value="F:kinase activity"/>
    <property type="evidence" value="ECO:0007669"/>
    <property type="project" value="UniProtKB-KW"/>
</dbReference>
<dbReference type="RefSeq" id="WP_068589806.1">
    <property type="nucleotide sequence ID" value="NZ_LRXL01000026.1"/>
</dbReference>
<keyword evidence="1" id="KW-0418">Kinase</keyword>